<feature type="domain" description="HTH gntR-type" evidence="5">
    <location>
        <begin position="43"/>
        <end position="110"/>
    </location>
</feature>
<proteinExistence type="predicted"/>
<evidence type="ECO:0000256" key="2">
    <source>
        <dbReference type="ARBA" id="ARBA00023125"/>
    </source>
</evidence>
<feature type="region of interest" description="Disordered" evidence="4">
    <location>
        <begin position="1"/>
        <end position="20"/>
    </location>
</feature>
<organism evidence="6 7">
    <name type="scientific">Sphingobium yanoikuyae</name>
    <name type="common">Sphingomonas yanoikuyae</name>
    <dbReference type="NCBI Taxonomy" id="13690"/>
    <lineage>
        <taxon>Bacteria</taxon>
        <taxon>Pseudomonadati</taxon>
        <taxon>Pseudomonadota</taxon>
        <taxon>Alphaproteobacteria</taxon>
        <taxon>Sphingomonadales</taxon>
        <taxon>Sphingomonadaceae</taxon>
        <taxon>Sphingobium</taxon>
    </lineage>
</organism>
<dbReference type="InterPro" id="IPR000524">
    <property type="entry name" value="Tscrpt_reg_HTH_GntR"/>
</dbReference>
<keyword evidence="2" id="KW-0238">DNA-binding</keyword>
<dbReference type="EMBL" id="CP023741">
    <property type="protein sequence ID" value="ATI80842.1"/>
    <property type="molecule type" value="Genomic_DNA"/>
</dbReference>
<dbReference type="PANTHER" id="PTHR43537">
    <property type="entry name" value="TRANSCRIPTIONAL REGULATOR, GNTR FAMILY"/>
    <property type="match status" value="1"/>
</dbReference>
<dbReference type="PANTHER" id="PTHR43537:SF5">
    <property type="entry name" value="UXU OPERON TRANSCRIPTIONAL REGULATOR"/>
    <property type="match status" value="1"/>
</dbReference>
<protein>
    <recommendedName>
        <fullName evidence="5">HTH gntR-type domain-containing protein</fullName>
    </recommendedName>
</protein>
<name>A0A291N0H4_SPHYA</name>
<evidence type="ECO:0000313" key="6">
    <source>
        <dbReference type="EMBL" id="ATI80842.1"/>
    </source>
</evidence>
<accession>A0A291N0H4</accession>
<evidence type="ECO:0000256" key="1">
    <source>
        <dbReference type="ARBA" id="ARBA00023015"/>
    </source>
</evidence>
<dbReference type="KEGG" id="sya:A6768_13205"/>
<sequence>MERGDERQGHGAGQGRCCDPADRSRRGCLGTSAPGALAMSPEALSAQRLYGDIRDAIMTGAFRPGEVLVTSHIAERFGTSVSPVRDVLHQLLGEGLIQAQSIGGFYVPALAPRGIGHLYRWQAELTYLVARSAPGLETISDPLDPGLSHGRKAGVLTPVEIAHGCSRLFHALAGISDNPEHHLAFARLDARLHLVRCHEAVLGRCQGELVSLWGHLRSGNRHRARTALWHYHRRRLLNLERIFAALVAAGHARASAHEI</sequence>
<reference evidence="6 7" key="1">
    <citation type="submission" date="2017-10" db="EMBL/GenBank/DDBJ databases">
        <title>Sphingobium yanoikuyae S72.</title>
        <authorList>
            <person name="Sanchez E."/>
            <person name="Bustos P."/>
            <person name="Mendoza P."/>
            <person name="Guo X."/>
            <person name="Mendoza A."/>
        </authorList>
    </citation>
    <scope>NUCLEOTIDE SEQUENCE [LARGE SCALE GENOMIC DNA]</scope>
    <source>
        <strain evidence="6 7">S72</strain>
    </source>
</reference>
<evidence type="ECO:0000256" key="4">
    <source>
        <dbReference type="SAM" id="MobiDB-lite"/>
    </source>
</evidence>
<dbReference type="InterPro" id="IPR036390">
    <property type="entry name" value="WH_DNA-bd_sf"/>
</dbReference>
<dbReference type="SMART" id="SM00345">
    <property type="entry name" value="HTH_GNTR"/>
    <property type="match status" value="1"/>
</dbReference>
<evidence type="ECO:0000313" key="7">
    <source>
        <dbReference type="Proteomes" id="UP000219422"/>
    </source>
</evidence>
<dbReference type="InterPro" id="IPR036388">
    <property type="entry name" value="WH-like_DNA-bd_sf"/>
</dbReference>
<evidence type="ECO:0000256" key="3">
    <source>
        <dbReference type="ARBA" id="ARBA00023163"/>
    </source>
</evidence>
<dbReference type="GO" id="GO:0003677">
    <property type="term" value="F:DNA binding"/>
    <property type="evidence" value="ECO:0007669"/>
    <property type="project" value="UniProtKB-KW"/>
</dbReference>
<dbReference type="Proteomes" id="UP000219422">
    <property type="component" value="Chromosome"/>
</dbReference>
<dbReference type="GO" id="GO:0003700">
    <property type="term" value="F:DNA-binding transcription factor activity"/>
    <property type="evidence" value="ECO:0007669"/>
    <property type="project" value="InterPro"/>
</dbReference>
<keyword evidence="3" id="KW-0804">Transcription</keyword>
<dbReference type="Pfam" id="PF00392">
    <property type="entry name" value="GntR"/>
    <property type="match status" value="1"/>
</dbReference>
<dbReference type="Gene3D" id="1.10.10.10">
    <property type="entry name" value="Winged helix-like DNA-binding domain superfamily/Winged helix DNA-binding domain"/>
    <property type="match status" value="1"/>
</dbReference>
<evidence type="ECO:0000259" key="5">
    <source>
        <dbReference type="PROSITE" id="PS50949"/>
    </source>
</evidence>
<keyword evidence="1" id="KW-0805">Transcription regulation</keyword>
<gene>
    <name evidence="6" type="ORF">A6768_13205</name>
</gene>
<dbReference type="AlphaFoldDB" id="A0A291N0H4"/>
<dbReference type="PROSITE" id="PS50949">
    <property type="entry name" value="HTH_GNTR"/>
    <property type="match status" value="1"/>
</dbReference>
<dbReference type="SUPFAM" id="SSF46785">
    <property type="entry name" value="Winged helix' DNA-binding domain"/>
    <property type="match status" value="1"/>
</dbReference>